<accession>A0A6B8KGP1</accession>
<dbReference type="OrthoDB" id="9798430at2"/>
<dbReference type="Pfam" id="PF00903">
    <property type="entry name" value="Glyoxalase"/>
    <property type="match status" value="1"/>
</dbReference>
<dbReference type="InterPro" id="IPR004360">
    <property type="entry name" value="Glyas_Fos-R_dOase_dom"/>
</dbReference>
<dbReference type="EMBL" id="CP046052">
    <property type="protein sequence ID" value="QGM46789.1"/>
    <property type="molecule type" value="Genomic_DNA"/>
</dbReference>
<dbReference type="PROSITE" id="PS51819">
    <property type="entry name" value="VOC"/>
    <property type="match status" value="1"/>
</dbReference>
<dbReference type="InterPro" id="IPR037523">
    <property type="entry name" value="VOC_core"/>
</dbReference>
<proteinExistence type="predicted"/>
<dbReference type="PANTHER" id="PTHR21366">
    <property type="entry name" value="GLYOXALASE FAMILY PROTEIN"/>
    <property type="match status" value="1"/>
</dbReference>
<protein>
    <submittedName>
        <fullName evidence="2">VOC family protein</fullName>
    </submittedName>
</protein>
<reference evidence="2 3" key="1">
    <citation type="submission" date="2019-11" db="EMBL/GenBank/DDBJ databases">
        <title>The genome sequence of Methylocystis heyeri.</title>
        <authorList>
            <person name="Oshkin I.Y."/>
            <person name="Miroshnikov K."/>
            <person name="Dedysh S.N."/>
        </authorList>
    </citation>
    <scope>NUCLEOTIDE SEQUENCE [LARGE SCALE GENOMIC DNA]</scope>
    <source>
        <strain evidence="2 3">H2</strain>
    </source>
</reference>
<evidence type="ECO:0000259" key="1">
    <source>
        <dbReference type="PROSITE" id="PS51819"/>
    </source>
</evidence>
<evidence type="ECO:0000313" key="3">
    <source>
        <dbReference type="Proteomes" id="UP000309061"/>
    </source>
</evidence>
<sequence length="129" mass="13794">MKLGYTILYVGDVLATVDFYERAFGLKRRFVHESQLYAELETGETTLAFAGEAIAEANGLAIRPNRKGDVAGGFEVALVTEDPVQAYASAIDAGAGAVSPPVKKPWGQLVGYVRDINGCLIEICSPVSR</sequence>
<dbReference type="KEGG" id="mhey:H2LOC_014400"/>
<keyword evidence="3" id="KW-1185">Reference proteome</keyword>
<dbReference type="PANTHER" id="PTHR21366:SF22">
    <property type="entry name" value="VOC DOMAIN-CONTAINING PROTEIN"/>
    <property type="match status" value="1"/>
</dbReference>
<dbReference type="SUPFAM" id="SSF54593">
    <property type="entry name" value="Glyoxalase/Bleomycin resistance protein/Dihydroxybiphenyl dioxygenase"/>
    <property type="match status" value="1"/>
</dbReference>
<evidence type="ECO:0000313" key="2">
    <source>
        <dbReference type="EMBL" id="QGM46789.1"/>
    </source>
</evidence>
<dbReference type="InterPro" id="IPR050383">
    <property type="entry name" value="GlyoxalaseI/FosfomycinResist"/>
</dbReference>
<organism evidence="2 3">
    <name type="scientific">Methylocystis heyeri</name>
    <dbReference type="NCBI Taxonomy" id="391905"/>
    <lineage>
        <taxon>Bacteria</taxon>
        <taxon>Pseudomonadati</taxon>
        <taxon>Pseudomonadota</taxon>
        <taxon>Alphaproteobacteria</taxon>
        <taxon>Hyphomicrobiales</taxon>
        <taxon>Methylocystaceae</taxon>
        <taxon>Methylocystis</taxon>
    </lineage>
</organism>
<dbReference type="RefSeq" id="WP_136497678.1">
    <property type="nucleotide sequence ID" value="NZ_CP046052.1"/>
</dbReference>
<gene>
    <name evidence="2" type="ORF">H2LOC_014400</name>
</gene>
<dbReference type="Proteomes" id="UP000309061">
    <property type="component" value="Chromosome"/>
</dbReference>
<feature type="domain" description="VOC" evidence="1">
    <location>
        <begin position="2"/>
        <end position="126"/>
    </location>
</feature>
<dbReference type="Gene3D" id="3.10.180.10">
    <property type="entry name" value="2,3-Dihydroxybiphenyl 1,2-Dioxygenase, domain 1"/>
    <property type="match status" value="1"/>
</dbReference>
<dbReference type="InterPro" id="IPR029068">
    <property type="entry name" value="Glyas_Bleomycin-R_OHBP_Dase"/>
</dbReference>
<dbReference type="CDD" id="cd07264">
    <property type="entry name" value="VOC_like"/>
    <property type="match status" value="1"/>
</dbReference>
<dbReference type="AlphaFoldDB" id="A0A6B8KGP1"/>
<name>A0A6B8KGP1_9HYPH</name>